<dbReference type="AlphaFoldDB" id="A0A8C0I541"/>
<organism evidence="1">
    <name type="scientific">Balaenoptera musculus</name>
    <name type="common">Blue whale</name>
    <dbReference type="NCBI Taxonomy" id="9771"/>
    <lineage>
        <taxon>Eukaryota</taxon>
        <taxon>Metazoa</taxon>
        <taxon>Chordata</taxon>
        <taxon>Craniata</taxon>
        <taxon>Vertebrata</taxon>
        <taxon>Euteleostomi</taxon>
        <taxon>Mammalia</taxon>
        <taxon>Eutheria</taxon>
        <taxon>Laurasiatheria</taxon>
        <taxon>Artiodactyla</taxon>
        <taxon>Whippomorpha</taxon>
        <taxon>Cetacea</taxon>
        <taxon>Mysticeti</taxon>
        <taxon>Balaenopteridae</taxon>
        <taxon>Balaenoptera</taxon>
    </lineage>
</organism>
<sequence>MEESCDWEPPPAGCRGLKRRFRLDGDHSWAPEDAWMGTHPKFLKMMELDIGDAIQAYSILCLPGPHGE</sequence>
<name>A0A8C0I541_BALMU</name>
<accession>A0A8C0I541</accession>
<dbReference type="Ensembl" id="ENSBMST00010028312.1">
    <property type="protein sequence ID" value="ENSBMSP00010025722.1"/>
    <property type="gene ID" value="ENSBMSG00010018689.1"/>
</dbReference>
<protein>
    <submittedName>
        <fullName evidence="1">Uncharacterized protein</fullName>
    </submittedName>
</protein>
<reference evidence="1" key="1">
    <citation type="submission" date="2023-09" db="UniProtKB">
        <authorList>
            <consortium name="Ensembl"/>
        </authorList>
    </citation>
    <scope>IDENTIFICATION</scope>
</reference>
<evidence type="ECO:0000313" key="1">
    <source>
        <dbReference type="Ensembl" id="ENSBMSP00010025722.1"/>
    </source>
</evidence>
<proteinExistence type="predicted"/>